<dbReference type="InterPro" id="IPR051012">
    <property type="entry name" value="CellSynth/LPSAsmb/PSIAsmb"/>
</dbReference>
<feature type="transmembrane region" description="Helical" evidence="5">
    <location>
        <begin position="239"/>
        <end position="264"/>
    </location>
</feature>
<evidence type="ECO:0000256" key="2">
    <source>
        <dbReference type="ARBA" id="ARBA00022803"/>
    </source>
</evidence>
<dbReference type="InterPro" id="IPR019734">
    <property type="entry name" value="TPR_rpt"/>
</dbReference>
<dbReference type="RefSeq" id="WP_208427882.1">
    <property type="nucleotide sequence ID" value="NZ_JAEPRJ010000001.1"/>
</dbReference>
<feature type="coiled-coil region" evidence="4">
    <location>
        <begin position="283"/>
        <end position="324"/>
    </location>
</feature>
<evidence type="ECO:0000313" key="7">
    <source>
        <dbReference type="Proteomes" id="UP000604730"/>
    </source>
</evidence>
<keyword evidence="5" id="KW-0472">Membrane</keyword>
<dbReference type="SMART" id="SM00028">
    <property type="entry name" value="TPR"/>
    <property type="match status" value="6"/>
</dbReference>
<keyword evidence="4" id="KW-0175">Coiled coil</keyword>
<dbReference type="Proteomes" id="UP000604730">
    <property type="component" value="Unassembled WGS sequence"/>
</dbReference>
<comment type="caution">
    <text evidence="6">The sequence shown here is derived from an EMBL/GenBank/DDBJ whole genome shotgun (WGS) entry which is preliminary data.</text>
</comment>
<dbReference type="EMBL" id="JAEPRJ010000001">
    <property type="protein sequence ID" value="MBK5896297.1"/>
    <property type="molecule type" value="Genomic_DNA"/>
</dbReference>
<sequence length="459" mass="51339">MQCPYCKATLTAGDTCEKCGSDVKLFKKLYSISNRCYNEGLEKAKARDLSGAVISLQNSLKINKKNTEARNLLGLIYSEMGETVDALSEWIISSHFEPDNNLASEYLSFFQNNPTRLDAAGQVIKKYNASLKLVKSGNYDLAIIQLKKLISLNPKHVKGLQLLGLLNIKAGNISQAKKYLKMALKVDKMNPLAMLYMAEVKGKSQGEDVTEDNDANKLVLNARESFAPMNAYRDNKHGILPWISLLAGIVLGMAFFMIAIVPGIRAKSVSNKNTEIVSLNETMAKTNAEFDSIKSENAELKKKVETLETKNKQLSETTKKNENNGFGALVEAAAYYTMDDKAKSADTLVKVDKSTLKDKNMLNLYNQLSVKVFAEQSARLYQEGYTQYSRGKYKEALKAFETSLKMNPENVDSMYFTARSYDRSGDKTKAIEWYNKIVEKHGDTQRAVEAKRMLTLLGE</sequence>
<dbReference type="SUPFAM" id="SSF48452">
    <property type="entry name" value="TPR-like"/>
    <property type="match status" value="1"/>
</dbReference>
<organism evidence="6 7">
    <name type="scientific">Catonella massiliensis</name>
    <dbReference type="NCBI Taxonomy" id="2799636"/>
    <lineage>
        <taxon>Bacteria</taxon>
        <taxon>Bacillati</taxon>
        <taxon>Bacillota</taxon>
        <taxon>Clostridia</taxon>
        <taxon>Lachnospirales</taxon>
        <taxon>Lachnospiraceae</taxon>
        <taxon>Catonella</taxon>
    </lineage>
</organism>
<gene>
    <name evidence="6" type="ORF">JJN12_00640</name>
</gene>
<keyword evidence="5" id="KW-0812">Transmembrane</keyword>
<name>A0ABS1IWU4_9FIRM</name>
<evidence type="ECO:0000256" key="1">
    <source>
        <dbReference type="ARBA" id="ARBA00022737"/>
    </source>
</evidence>
<dbReference type="Pfam" id="PF13181">
    <property type="entry name" value="TPR_8"/>
    <property type="match status" value="1"/>
</dbReference>
<evidence type="ECO:0000256" key="3">
    <source>
        <dbReference type="PROSITE-ProRule" id="PRU00339"/>
    </source>
</evidence>
<dbReference type="InterPro" id="IPR011990">
    <property type="entry name" value="TPR-like_helical_dom_sf"/>
</dbReference>
<dbReference type="PANTHER" id="PTHR45586:SF1">
    <property type="entry name" value="LIPOPOLYSACCHARIDE ASSEMBLY PROTEIN B"/>
    <property type="match status" value="1"/>
</dbReference>
<dbReference type="PANTHER" id="PTHR45586">
    <property type="entry name" value="TPR REPEAT-CONTAINING PROTEIN PA4667"/>
    <property type="match status" value="1"/>
</dbReference>
<evidence type="ECO:0000313" key="6">
    <source>
        <dbReference type="EMBL" id="MBK5896297.1"/>
    </source>
</evidence>
<dbReference type="Pfam" id="PF13432">
    <property type="entry name" value="TPR_16"/>
    <property type="match status" value="1"/>
</dbReference>
<keyword evidence="5" id="KW-1133">Transmembrane helix</keyword>
<evidence type="ECO:0000256" key="5">
    <source>
        <dbReference type="SAM" id="Phobius"/>
    </source>
</evidence>
<keyword evidence="7" id="KW-1185">Reference proteome</keyword>
<keyword evidence="1" id="KW-0677">Repeat</keyword>
<accession>A0ABS1IWU4</accession>
<protein>
    <submittedName>
        <fullName evidence="6">Tetratricopeptide repeat protein</fullName>
    </submittedName>
</protein>
<dbReference type="Gene3D" id="1.25.40.10">
    <property type="entry name" value="Tetratricopeptide repeat domain"/>
    <property type="match status" value="3"/>
</dbReference>
<proteinExistence type="predicted"/>
<dbReference type="PROSITE" id="PS50005">
    <property type="entry name" value="TPR"/>
    <property type="match status" value="1"/>
</dbReference>
<keyword evidence="2 3" id="KW-0802">TPR repeat</keyword>
<feature type="repeat" description="TPR" evidence="3">
    <location>
        <begin position="377"/>
        <end position="410"/>
    </location>
</feature>
<reference evidence="6 7" key="1">
    <citation type="submission" date="2021-01" db="EMBL/GenBank/DDBJ databases">
        <title>Isolation and description of Catonella massiliensis sp. nov., a novel Catonella species, isolated from a stable periodontitis subject.</title>
        <authorList>
            <person name="Antezack A."/>
            <person name="Boxberger M."/>
            <person name="La Scola B."/>
            <person name="Monnet-Corti V."/>
        </authorList>
    </citation>
    <scope>NUCLEOTIDE SEQUENCE [LARGE SCALE GENOMIC DNA]</scope>
    <source>
        <strain evidence="6 7">Marseille-Q4567</strain>
    </source>
</reference>
<evidence type="ECO:0000256" key="4">
    <source>
        <dbReference type="SAM" id="Coils"/>
    </source>
</evidence>